<sequence>MDQSNEEYGRCIKCKQISTSLICQACNSNLKEREHGKCISCKQIKPINKEVNYCHTCSSIYGEKKYGKCAECKQINSGKNWCHTCNSNKFQQNFSNWTSGNDDIDKFIQNNQLSARSHFQLLEWIPYDRFSEIVYIAKGGFGKIYRAYWKDGYISHWDATKHQWRRNNPNTYVALKILDRSQNLTLKFINEVTSHVKIFEYKPLNEFVRCYGISQDPSTKDYIMVMPYAKRGSLRNFLNDIKLNQKKMRYINFNLNFKIGILSDIAAGLRRIHEKGLIHRDLHIGNILSFMRTTCITDMGLCKPAYYDKLENTDNTVYGVLPYMAPEVIREGHYTQASDIYSFGIIMYETISKTPPYPDINHDEYLATEICKGLRPNFNIKVPQLIVYLIKRCLDANPSNRPNAKDLSRTINEWNIELNQYRNKQPELVESELIKQMLDINDNSSSTNISNLPFTHPGAIYASRPFKFNNLPEPKNSNNYYENCDNITEIIYSGELSKSNSECLECEIVN</sequence>
<dbReference type="GO" id="GO:0004672">
    <property type="term" value="F:protein kinase activity"/>
    <property type="evidence" value="ECO:0007669"/>
    <property type="project" value="InterPro"/>
</dbReference>
<dbReference type="EMBL" id="KI289622">
    <property type="protein sequence ID" value="ESA08063.1"/>
    <property type="molecule type" value="Genomic_DNA"/>
</dbReference>
<reference evidence="2" key="1">
    <citation type="submission" date="2013-07" db="EMBL/GenBank/DDBJ databases">
        <title>The genome of an arbuscular mycorrhizal fungus provides insights into the evolution of the oldest plant symbiosis.</title>
        <authorList>
            <consortium name="DOE Joint Genome Institute"/>
            <person name="Tisserant E."/>
            <person name="Malbreil M."/>
            <person name="Kuo A."/>
            <person name="Kohler A."/>
            <person name="Symeonidi A."/>
            <person name="Balestrini R."/>
            <person name="Charron P."/>
            <person name="Duensing N."/>
            <person name="Frei-dit-Frey N."/>
            <person name="Gianinazzi-Pearson V."/>
            <person name="Gilbert B."/>
            <person name="Handa Y."/>
            <person name="Hijri M."/>
            <person name="Kaul R."/>
            <person name="Kawaguchi M."/>
            <person name="Krajinski F."/>
            <person name="Lammers P."/>
            <person name="Lapierre D."/>
            <person name="Masclaux F.G."/>
            <person name="Murat C."/>
            <person name="Morin E."/>
            <person name="Ndikumana S."/>
            <person name="Pagni M."/>
            <person name="Petitpierre D."/>
            <person name="Requena N."/>
            <person name="Rosikiewicz P."/>
            <person name="Riley R."/>
            <person name="Saito K."/>
            <person name="San Clemente H."/>
            <person name="Shapiro H."/>
            <person name="van Tuinen D."/>
            <person name="Becard G."/>
            <person name="Bonfante P."/>
            <person name="Paszkowski U."/>
            <person name="Shachar-Hill Y."/>
            <person name="Young J.P."/>
            <person name="Sanders I.R."/>
            <person name="Henrissat B."/>
            <person name="Rensing S.A."/>
            <person name="Grigoriev I.V."/>
            <person name="Corradi N."/>
            <person name="Roux C."/>
            <person name="Martin F."/>
        </authorList>
    </citation>
    <scope>NUCLEOTIDE SEQUENCE</scope>
    <source>
        <strain evidence="2">DAOM 197198</strain>
    </source>
</reference>
<dbReference type="InterPro" id="IPR000719">
    <property type="entry name" value="Prot_kinase_dom"/>
</dbReference>
<evidence type="ECO:0000259" key="1">
    <source>
        <dbReference type="PROSITE" id="PS50011"/>
    </source>
</evidence>
<dbReference type="Gene3D" id="1.10.510.10">
    <property type="entry name" value="Transferase(Phosphotransferase) domain 1"/>
    <property type="match status" value="1"/>
</dbReference>
<evidence type="ECO:0000313" key="2">
    <source>
        <dbReference type="EMBL" id="ESA08063.1"/>
    </source>
</evidence>
<gene>
    <name evidence="2" type="ORF">GLOINDRAFT_3638</name>
</gene>
<dbReference type="InterPro" id="IPR011009">
    <property type="entry name" value="Kinase-like_dom_sf"/>
</dbReference>
<dbReference type="eggNOG" id="KOG0192">
    <property type="taxonomic scope" value="Eukaryota"/>
</dbReference>
<accession>U9TP43</accession>
<protein>
    <recommendedName>
        <fullName evidence="1">Protein kinase domain-containing protein</fullName>
    </recommendedName>
</protein>
<dbReference type="AlphaFoldDB" id="U9TP43"/>
<dbReference type="SUPFAM" id="SSF56112">
    <property type="entry name" value="Protein kinase-like (PK-like)"/>
    <property type="match status" value="1"/>
</dbReference>
<dbReference type="SMR" id="U9TP43"/>
<dbReference type="PANTHER" id="PTHR23257">
    <property type="entry name" value="SERINE-THREONINE PROTEIN KINASE"/>
    <property type="match status" value="1"/>
</dbReference>
<dbReference type="Pfam" id="PF07714">
    <property type="entry name" value="PK_Tyr_Ser-Thr"/>
    <property type="match status" value="1"/>
</dbReference>
<dbReference type="GO" id="GO:0005524">
    <property type="term" value="F:ATP binding"/>
    <property type="evidence" value="ECO:0007669"/>
    <property type="project" value="InterPro"/>
</dbReference>
<dbReference type="PANTHER" id="PTHR23257:SF963">
    <property type="entry name" value="AT08303P"/>
    <property type="match status" value="1"/>
</dbReference>
<dbReference type="GO" id="GO:0005737">
    <property type="term" value="C:cytoplasm"/>
    <property type="evidence" value="ECO:0007669"/>
    <property type="project" value="TreeGrafter"/>
</dbReference>
<dbReference type="InterPro" id="IPR050167">
    <property type="entry name" value="Ser_Thr_protein_kinase"/>
</dbReference>
<name>U9TP43_RHIID</name>
<dbReference type="PROSITE" id="PS50011">
    <property type="entry name" value="PROTEIN_KINASE_DOM"/>
    <property type="match status" value="1"/>
</dbReference>
<dbReference type="GO" id="GO:0007165">
    <property type="term" value="P:signal transduction"/>
    <property type="evidence" value="ECO:0007669"/>
    <property type="project" value="TreeGrafter"/>
</dbReference>
<dbReference type="InterPro" id="IPR001245">
    <property type="entry name" value="Ser-Thr/Tyr_kinase_cat_dom"/>
</dbReference>
<dbReference type="VEuPathDB" id="FungiDB:RhiirFUN_000183"/>
<feature type="domain" description="Protein kinase" evidence="1">
    <location>
        <begin position="130"/>
        <end position="415"/>
    </location>
</feature>
<dbReference type="HOGENOM" id="CLU_000288_7_34_1"/>
<organism evidence="2">
    <name type="scientific">Rhizophagus irregularis (strain DAOM 181602 / DAOM 197198 / MUCL 43194)</name>
    <name type="common">Arbuscular mycorrhizal fungus</name>
    <name type="synonym">Glomus intraradices</name>
    <dbReference type="NCBI Taxonomy" id="747089"/>
    <lineage>
        <taxon>Eukaryota</taxon>
        <taxon>Fungi</taxon>
        <taxon>Fungi incertae sedis</taxon>
        <taxon>Mucoromycota</taxon>
        <taxon>Glomeromycotina</taxon>
        <taxon>Glomeromycetes</taxon>
        <taxon>Glomerales</taxon>
        <taxon>Glomeraceae</taxon>
        <taxon>Rhizophagus</taxon>
    </lineage>
</organism>
<proteinExistence type="predicted"/>